<dbReference type="GO" id="GO:0003677">
    <property type="term" value="F:DNA binding"/>
    <property type="evidence" value="ECO:0007669"/>
    <property type="project" value="InterPro"/>
</dbReference>
<gene>
    <name evidence="5" type="ordered locus">DSY3132</name>
</gene>
<dbReference type="SUPFAM" id="SSF55781">
    <property type="entry name" value="GAF domain-like"/>
    <property type="match status" value="1"/>
</dbReference>
<accession>Q24SS1</accession>
<dbReference type="eggNOG" id="COG1420">
    <property type="taxonomic scope" value="Bacteria"/>
</dbReference>
<dbReference type="Proteomes" id="UP000001946">
    <property type="component" value="Chromosome"/>
</dbReference>
<dbReference type="Pfam" id="PF01628">
    <property type="entry name" value="HrcA"/>
    <property type="match status" value="1"/>
</dbReference>
<evidence type="ECO:0000256" key="3">
    <source>
        <dbReference type="ARBA" id="ARBA00023163"/>
    </source>
</evidence>
<reference evidence="5 6" key="1">
    <citation type="journal article" date="2006" name="J. Bacteriol.">
        <title>Complete genome sequence of the dehalorespiring bacterium Desulfitobacterium hafniense Y51 and comparison with Dehalococcoides ethenogenes 195.</title>
        <authorList>
            <person name="Nonaka H."/>
            <person name="Keresztes G."/>
            <person name="Shinoda Y."/>
            <person name="Ikenaga Y."/>
            <person name="Abe M."/>
            <person name="Naito K."/>
            <person name="Inatomi K."/>
            <person name="Furukawa K."/>
            <person name="Inui M."/>
            <person name="Yukawa H."/>
        </authorList>
    </citation>
    <scope>NUCLEOTIDE SEQUENCE [LARGE SCALE GENOMIC DNA]</scope>
    <source>
        <strain evidence="5 6">Y51</strain>
    </source>
</reference>
<dbReference type="HOGENOM" id="CLU_1649403_0_0_9"/>
<dbReference type="Gene3D" id="3.30.450.40">
    <property type="match status" value="1"/>
</dbReference>
<dbReference type="InterPro" id="IPR002571">
    <property type="entry name" value="HrcA"/>
</dbReference>
<name>Q24SS1_DESHY</name>
<dbReference type="InterPro" id="IPR029016">
    <property type="entry name" value="GAF-like_dom_sf"/>
</dbReference>
<organism evidence="5 6">
    <name type="scientific">Desulfitobacterium hafniense (strain Y51)</name>
    <dbReference type="NCBI Taxonomy" id="138119"/>
    <lineage>
        <taxon>Bacteria</taxon>
        <taxon>Bacillati</taxon>
        <taxon>Bacillota</taxon>
        <taxon>Clostridia</taxon>
        <taxon>Eubacteriales</taxon>
        <taxon>Desulfitobacteriaceae</taxon>
        <taxon>Desulfitobacterium</taxon>
    </lineage>
</organism>
<protein>
    <recommendedName>
        <fullName evidence="4">Heat-inducible transcription repressor HrcA C-terminal domain-containing protein</fullName>
    </recommendedName>
</protein>
<dbReference type="PANTHER" id="PTHR34824:SF1">
    <property type="entry name" value="HEAT-INDUCIBLE TRANSCRIPTION REPRESSOR HRCA"/>
    <property type="match status" value="1"/>
</dbReference>
<evidence type="ECO:0000259" key="4">
    <source>
        <dbReference type="Pfam" id="PF01628"/>
    </source>
</evidence>
<dbReference type="InterPro" id="IPR021153">
    <property type="entry name" value="HrcA_C"/>
</dbReference>
<dbReference type="AlphaFoldDB" id="Q24SS1"/>
<dbReference type="KEGG" id="dsy:DSY3132"/>
<dbReference type="EMBL" id="AP008230">
    <property type="protein sequence ID" value="BAE84921.1"/>
    <property type="molecule type" value="Genomic_DNA"/>
</dbReference>
<dbReference type="STRING" id="138119.DSY3132"/>
<keyword evidence="2" id="KW-0805">Transcription regulation</keyword>
<evidence type="ECO:0000256" key="2">
    <source>
        <dbReference type="ARBA" id="ARBA00023015"/>
    </source>
</evidence>
<dbReference type="GO" id="GO:0045892">
    <property type="term" value="P:negative regulation of DNA-templated transcription"/>
    <property type="evidence" value="ECO:0007669"/>
    <property type="project" value="TreeGrafter"/>
</dbReference>
<evidence type="ECO:0000256" key="1">
    <source>
        <dbReference type="ARBA" id="ARBA00022491"/>
    </source>
</evidence>
<keyword evidence="3" id="KW-0804">Transcription</keyword>
<keyword evidence="6" id="KW-1185">Reference proteome</keyword>
<evidence type="ECO:0000313" key="6">
    <source>
        <dbReference type="Proteomes" id="UP000001946"/>
    </source>
</evidence>
<dbReference type="PANTHER" id="PTHR34824">
    <property type="entry name" value="HEAT-INDUCIBLE TRANSCRIPTION REPRESSOR HRCA"/>
    <property type="match status" value="1"/>
</dbReference>
<sequence length="160" mass="18260">MRGHSMEEVKRDMLHEIYSELTRQRFLIDNALELLSAVLSNSPEESSKVYLGGTLNMLNQPEFRDVEKIRNLFQIFEEGAQIIKVLHPQKEGLAVTIGGENKLKELRDCSIITGTYWIDGEPLGTIGLIGPTRMDYGKAMAMVDYMTRTLTELLTVRRRN</sequence>
<feature type="domain" description="Heat-inducible transcription repressor HrcA C-terminal" evidence="4">
    <location>
        <begin position="2"/>
        <end position="140"/>
    </location>
</feature>
<keyword evidence="1" id="KW-0678">Repressor</keyword>
<proteinExistence type="predicted"/>
<evidence type="ECO:0000313" key="5">
    <source>
        <dbReference type="EMBL" id="BAE84921.1"/>
    </source>
</evidence>